<name>A0AA95MLE4_9BACI</name>
<dbReference type="EMBL" id="CP126114">
    <property type="protein sequence ID" value="WHY86119.1"/>
    <property type="molecule type" value="Genomic_DNA"/>
</dbReference>
<gene>
    <name evidence="1" type="ORF">QNH39_26690</name>
</gene>
<reference evidence="1" key="1">
    <citation type="submission" date="2023-05" db="EMBL/GenBank/DDBJ databases">
        <title>Comparative genomics of Bacillaceae isolates and their secondary metabolite potential.</title>
        <authorList>
            <person name="Song L."/>
            <person name="Nielsen L.J."/>
            <person name="Mohite O."/>
            <person name="Xu X."/>
            <person name="Weber T."/>
            <person name="Kovacs A.T."/>
        </authorList>
    </citation>
    <scope>NUCLEOTIDE SEQUENCE</scope>
    <source>
        <strain evidence="1">XLM17</strain>
    </source>
</reference>
<keyword evidence="2" id="KW-1185">Reference proteome</keyword>
<accession>A0AA95MLE4</accession>
<dbReference type="KEGG" id="nnv:QNH39_26690"/>
<sequence>MAQLFHWYWRFYQMAQLFHWQWDFLNFMGSGESVNAIFFHGQERIGHSSFFEFHGNGEAIMRISSLNVKGNVFCRFLRMSGVNSDGASFPEFKLLLLYDRFQLADAFLQTVDIMIGFSDHLN</sequence>
<dbReference type="AlphaFoldDB" id="A0AA95MLE4"/>
<evidence type="ECO:0000313" key="1">
    <source>
        <dbReference type="EMBL" id="WHY86119.1"/>
    </source>
</evidence>
<dbReference type="RefSeq" id="WP_066093719.1">
    <property type="nucleotide sequence ID" value="NZ_CP126114.1"/>
</dbReference>
<organism evidence="1 2">
    <name type="scientific">Neobacillus novalis</name>
    <dbReference type="NCBI Taxonomy" id="220687"/>
    <lineage>
        <taxon>Bacteria</taxon>
        <taxon>Bacillati</taxon>
        <taxon>Bacillota</taxon>
        <taxon>Bacilli</taxon>
        <taxon>Bacillales</taxon>
        <taxon>Bacillaceae</taxon>
        <taxon>Neobacillus</taxon>
    </lineage>
</organism>
<dbReference type="Proteomes" id="UP001178288">
    <property type="component" value="Chromosome"/>
</dbReference>
<evidence type="ECO:0000313" key="2">
    <source>
        <dbReference type="Proteomes" id="UP001178288"/>
    </source>
</evidence>
<proteinExistence type="predicted"/>
<protein>
    <submittedName>
        <fullName evidence="1">Uncharacterized protein</fullName>
    </submittedName>
</protein>